<dbReference type="Pfam" id="PF14338">
    <property type="entry name" value="Mrr_N"/>
    <property type="match status" value="1"/>
</dbReference>
<feature type="domain" description="Restriction endonuclease type IV Mrr" evidence="2">
    <location>
        <begin position="158"/>
        <end position="277"/>
    </location>
</feature>
<dbReference type="EMBL" id="CP036268">
    <property type="protein sequence ID" value="QDT38913.1"/>
    <property type="molecule type" value="Genomic_DNA"/>
</dbReference>
<keyword evidence="5" id="KW-1185">Reference proteome</keyword>
<dbReference type="RefSeq" id="WP_145364973.1">
    <property type="nucleotide sequence ID" value="NZ_CP036268.1"/>
</dbReference>
<feature type="compositionally biased region" description="Polar residues" evidence="1">
    <location>
        <begin position="115"/>
        <end position="125"/>
    </location>
</feature>
<dbReference type="Gene3D" id="3.40.1350.10">
    <property type="match status" value="1"/>
</dbReference>
<dbReference type="OrthoDB" id="9803736at2"/>
<dbReference type="AlphaFoldDB" id="A0A517R517"/>
<dbReference type="Pfam" id="PF04471">
    <property type="entry name" value="Mrr_cat"/>
    <property type="match status" value="1"/>
</dbReference>
<evidence type="ECO:0000313" key="4">
    <source>
        <dbReference type="EMBL" id="QDT38913.1"/>
    </source>
</evidence>
<dbReference type="Proteomes" id="UP000317318">
    <property type="component" value="Chromosome"/>
</dbReference>
<dbReference type="InterPro" id="IPR011856">
    <property type="entry name" value="tRNA_endonuc-like_dom_sf"/>
</dbReference>
<dbReference type="InterPro" id="IPR011335">
    <property type="entry name" value="Restrct_endonuc-II-like"/>
</dbReference>
<dbReference type="InterPro" id="IPR025745">
    <property type="entry name" value="Mrr-like_N_dom"/>
</dbReference>
<dbReference type="PANTHER" id="PTHR30015:SF7">
    <property type="entry name" value="TYPE IV METHYL-DIRECTED RESTRICTION ENZYME ECOKMRR"/>
    <property type="match status" value="1"/>
</dbReference>
<feature type="domain" description="Restriction system protein Mrr-like N-terminal" evidence="3">
    <location>
        <begin position="6"/>
        <end position="91"/>
    </location>
</feature>
<dbReference type="KEGG" id="svp:Pan189_33120"/>
<dbReference type="PANTHER" id="PTHR30015">
    <property type="entry name" value="MRR RESTRICTION SYSTEM PROTEIN"/>
    <property type="match status" value="1"/>
</dbReference>
<dbReference type="GO" id="GO:0015666">
    <property type="term" value="F:restriction endodeoxyribonuclease activity"/>
    <property type="evidence" value="ECO:0007669"/>
    <property type="project" value="TreeGrafter"/>
</dbReference>
<evidence type="ECO:0000259" key="3">
    <source>
        <dbReference type="Pfam" id="PF14338"/>
    </source>
</evidence>
<sequence>MAIPDYQTVMLPFLQNLADGSPRRTPEMREWLADHFELSDAEREKLLPSGQEPVFSNRFGWARTYLKKSGLIDYPSRGVYQITDLGRNVLAENPTAISTEYLRRFEPFREWIGNSGDSDSNLTESTESDESQTPDEKLETAYRTLRDSLASNILEKLKSATPSFFERAVVEVLVAMGYGGSIADAGRAVGRSGDGGIDGIIKEDRLGLDLICIQAKRWTNTVGRPDIQAFAGSMEGFRAKKGVFITTSAYSREAYAYIDQIERKIVLIDGKQLAQFMIDFNVGVTPDRTYIVKQLDNDYFEEED</sequence>
<dbReference type="SUPFAM" id="SSF52980">
    <property type="entry name" value="Restriction endonuclease-like"/>
    <property type="match status" value="1"/>
</dbReference>
<evidence type="ECO:0000313" key="5">
    <source>
        <dbReference type="Proteomes" id="UP000317318"/>
    </source>
</evidence>
<gene>
    <name evidence="4" type="primary">mrr</name>
    <name evidence="4" type="ORF">Pan189_33120</name>
</gene>
<accession>A0A517R517</accession>
<name>A0A517R517_9PLAN</name>
<dbReference type="InterPro" id="IPR052906">
    <property type="entry name" value="Type_IV_Methyl-Rstrct_Enzyme"/>
</dbReference>
<evidence type="ECO:0000256" key="1">
    <source>
        <dbReference type="SAM" id="MobiDB-lite"/>
    </source>
</evidence>
<dbReference type="GO" id="GO:0009307">
    <property type="term" value="P:DNA restriction-modification system"/>
    <property type="evidence" value="ECO:0007669"/>
    <property type="project" value="InterPro"/>
</dbReference>
<reference evidence="4 5" key="1">
    <citation type="submission" date="2019-02" db="EMBL/GenBank/DDBJ databases">
        <title>Deep-cultivation of Planctomycetes and their phenomic and genomic characterization uncovers novel biology.</title>
        <authorList>
            <person name="Wiegand S."/>
            <person name="Jogler M."/>
            <person name="Boedeker C."/>
            <person name="Pinto D."/>
            <person name="Vollmers J."/>
            <person name="Rivas-Marin E."/>
            <person name="Kohn T."/>
            <person name="Peeters S.H."/>
            <person name="Heuer A."/>
            <person name="Rast P."/>
            <person name="Oberbeckmann S."/>
            <person name="Bunk B."/>
            <person name="Jeske O."/>
            <person name="Meyerdierks A."/>
            <person name="Storesund J.E."/>
            <person name="Kallscheuer N."/>
            <person name="Luecker S."/>
            <person name="Lage O.M."/>
            <person name="Pohl T."/>
            <person name="Merkel B.J."/>
            <person name="Hornburger P."/>
            <person name="Mueller R.-W."/>
            <person name="Bruemmer F."/>
            <person name="Labrenz M."/>
            <person name="Spormann A.M."/>
            <person name="Op den Camp H."/>
            <person name="Overmann J."/>
            <person name="Amann R."/>
            <person name="Jetten M.S.M."/>
            <person name="Mascher T."/>
            <person name="Medema M.H."/>
            <person name="Devos D.P."/>
            <person name="Kaster A.-K."/>
            <person name="Ovreas L."/>
            <person name="Rohde M."/>
            <person name="Galperin M.Y."/>
            <person name="Jogler C."/>
        </authorList>
    </citation>
    <scope>NUCLEOTIDE SEQUENCE [LARGE SCALE GENOMIC DNA]</scope>
    <source>
        <strain evidence="4 5">Pan189</strain>
    </source>
</reference>
<proteinExistence type="predicted"/>
<dbReference type="InterPro" id="IPR007560">
    <property type="entry name" value="Restrct_endonuc_IV_Mrr"/>
</dbReference>
<dbReference type="GO" id="GO:0003677">
    <property type="term" value="F:DNA binding"/>
    <property type="evidence" value="ECO:0007669"/>
    <property type="project" value="InterPro"/>
</dbReference>
<evidence type="ECO:0000259" key="2">
    <source>
        <dbReference type="Pfam" id="PF04471"/>
    </source>
</evidence>
<protein>
    <submittedName>
        <fullName evidence="4">Mrr restriction system protein</fullName>
    </submittedName>
</protein>
<feature type="region of interest" description="Disordered" evidence="1">
    <location>
        <begin position="115"/>
        <end position="137"/>
    </location>
</feature>
<organism evidence="4 5">
    <name type="scientific">Stratiformator vulcanicus</name>
    <dbReference type="NCBI Taxonomy" id="2527980"/>
    <lineage>
        <taxon>Bacteria</taxon>
        <taxon>Pseudomonadati</taxon>
        <taxon>Planctomycetota</taxon>
        <taxon>Planctomycetia</taxon>
        <taxon>Planctomycetales</taxon>
        <taxon>Planctomycetaceae</taxon>
        <taxon>Stratiformator</taxon>
    </lineage>
</organism>